<keyword evidence="2" id="KW-1185">Reference proteome</keyword>
<reference evidence="1" key="1">
    <citation type="journal article" date="2014" name="Nat. Commun.">
        <title>Multiple recent horizontal transfers of a large genomic region in cheese making fungi.</title>
        <authorList>
            <person name="Cheeseman K."/>
            <person name="Ropars J."/>
            <person name="Renault P."/>
            <person name="Dupont J."/>
            <person name="Gouzy J."/>
            <person name="Branca A."/>
            <person name="Abraham A.L."/>
            <person name="Ceppi M."/>
            <person name="Conseiller E."/>
            <person name="Debuchy R."/>
            <person name="Malagnac F."/>
            <person name="Goarin A."/>
            <person name="Silar P."/>
            <person name="Lacoste S."/>
            <person name="Sallet E."/>
            <person name="Bensimon A."/>
            <person name="Giraud T."/>
            <person name="Brygoo Y."/>
        </authorList>
    </citation>
    <scope>NUCLEOTIDE SEQUENCE [LARGE SCALE GENOMIC DNA]</scope>
    <source>
        <strain evidence="1">FM164</strain>
    </source>
</reference>
<dbReference type="Proteomes" id="UP000030686">
    <property type="component" value="Unassembled WGS sequence"/>
</dbReference>
<evidence type="ECO:0000313" key="2">
    <source>
        <dbReference type="Proteomes" id="UP000030686"/>
    </source>
</evidence>
<dbReference type="AlphaFoldDB" id="W6QCL7"/>
<protein>
    <submittedName>
        <fullName evidence="1">Genomic scaffold, ProqFM164S01</fullName>
    </submittedName>
</protein>
<evidence type="ECO:0000313" key="1">
    <source>
        <dbReference type="EMBL" id="CDM27352.1"/>
    </source>
</evidence>
<accession>W6QCL7</accession>
<dbReference type="OrthoDB" id="103819at2759"/>
<sequence>MSLSQGLSNERNAIQISLSPRLGSPLSDLVRNPFAITWADDLVFNQFGFTGDEYARD</sequence>
<organism evidence="1 2">
    <name type="scientific">Penicillium roqueforti (strain FM164)</name>
    <dbReference type="NCBI Taxonomy" id="1365484"/>
    <lineage>
        <taxon>Eukaryota</taxon>
        <taxon>Fungi</taxon>
        <taxon>Dikarya</taxon>
        <taxon>Ascomycota</taxon>
        <taxon>Pezizomycotina</taxon>
        <taxon>Eurotiomycetes</taxon>
        <taxon>Eurotiomycetidae</taxon>
        <taxon>Eurotiales</taxon>
        <taxon>Aspergillaceae</taxon>
        <taxon>Penicillium</taxon>
    </lineage>
</organism>
<dbReference type="EMBL" id="HG792015">
    <property type="protein sequence ID" value="CDM27352.1"/>
    <property type="molecule type" value="Genomic_DNA"/>
</dbReference>
<name>W6QCL7_PENRF</name>
<proteinExistence type="predicted"/>
<gene>
    <name evidence="1" type="ORF">PROQFM164_S01g001161</name>
</gene>